<evidence type="ECO:0000313" key="4">
    <source>
        <dbReference type="EMBL" id="CAH2109185.1"/>
    </source>
</evidence>
<dbReference type="GO" id="GO:0046872">
    <property type="term" value="F:metal ion binding"/>
    <property type="evidence" value="ECO:0007669"/>
    <property type="project" value="UniProtKB-KW"/>
</dbReference>
<reference evidence="4" key="1">
    <citation type="submission" date="2022-03" db="EMBL/GenBank/DDBJ databases">
        <authorList>
            <person name="Tunstrom K."/>
        </authorList>
    </citation>
    <scope>NUCLEOTIDE SEQUENCE</scope>
</reference>
<keyword evidence="2" id="KW-0479">Metal-binding</keyword>
<accession>A0AAU9VCJ6</accession>
<evidence type="ECO:0000259" key="3">
    <source>
        <dbReference type="Pfam" id="PF13359"/>
    </source>
</evidence>
<dbReference type="Proteomes" id="UP001153954">
    <property type="component" value="Unassembled WGS sequence"/>
</dbReference>
<evidence type="ECO:0000313" key="5">
    <source>
        <dbReference type="Proteomes" id="UP001153954"/>
    </source>
</evidence>
<dbReference type="EMBL" id="CAKOGL010000064">
    <property type="protein sequence ID" value="CAH2109185.1"/>
    <property type="molecule type" value="Genomic_DNA"/>
</dbReference>
<proteinExistence type="predicted"/>
<evidence type="ECO:0000256" key="1">
    <source>
        <dbReference type="ARBA" id="ARBA00001968"/>
    </source>
</evidence>
<name>A0AAU9VCJ6_EUPED</name>
<dbReference type="AlphaFoldDB" id="A0AAU9VCJ6"/>
<gene>
    <name evidence="4" type="ORF">EEDITHA_LOCUS23046</name>
</gene>
<keyword evidence="5" id="KW-1185">Reference proteome</keyword>
<comment type="cofactor">
    <cofactor evidence="1">
        <name>a divalent metal cation</name>
        <dbReference type="ChEBI" id="CHEBI:60240"/>
    </cofactor>
</comment>
<dbReference type="Pfam" id="PF13359">
    <property type="entry name" value="DDE_Tnp_4"/>
    <property type="match status" value="1"/>
</dbReference>
<sequence>MDIAKRNLSIPNTLFGNNNRPAIAIFDGTYVFLQKSSNYLFQKKTYSLHKYDNLVKPFMVVSCAGHIVDVVGPYAATQTDTEIMSHLFQAENSPYRQFFQQNDVFIFDRGFRDAIPLLENLGFKVYKPESLGPGQT</sequence>
<organism evidence="4 5">
    <name type="scientific">Euphydryas editha</name>
    <name type="common">Edith's checkerspot</name>
    <dbReference type="NCBI Taxonomy" id="104508"/>
    <lineage>
        <taxon>Eukaryota</taxon>
        <taxon>Metazoa</taxon>
        <taxon>Ecdysozoa</taxon>
        <taxon>Arthropoda</taxon>
        <taxon>Hexapoda</taxon>
        <taxon>Insecta</taxon>
        <taxon>Pterygota</taxon>
        <taxon>Neoptera</taxon>
        <taxon>Endopterygota</taxon>
        <taxon>Lepidoptera</taxon>
        <taxon>Glossata</taxon>
        <taxon>Ditrysia</taxon>
        <taxon>Papilionoidea</taxon>
        <taxon>Nymphalidae</taxon>
        <taxon>Nymphalinae</taxon>
        <taxon>Euphydryas</taxon>
    </lineage>
</organism>
<feature type="domain" description="DDE Tnp4" evidence="3">
    <location>
        <begin position="27"/>
        <end position="112"/>
    </location>
</feature>
<protein>
    <recommendedName>
        <fullName evidence="3">DDE Tnp4 domain-containing protein</fullName>
    </recommendedName>
</protein>
<dbReference type="InterPro" id="IPR027806">
    <property type="entry name" value="HARBI1_dom"/>
</dbReference>
<evidence type="ECO:0000256" key="2">
    <source>
        <dbReference type="ARBA" id="ARBA00022723"/>
    </source>
</evidence>
<comment type="caution">
    <text evidence="4">The sequence shown here is derived from an EMBL/GenBank/DDBJ whole genome shotgun (WGS) entry which is preliminary data.</text>
</comment>